<gene>
    <name evidence="1" type="ORF">RRG08_026457</name>
</gene>
<keyword evidence="2" id="KW-1185">Reference proteome</keyword>
<name>A0AAE1CS77_9GAST</name>
<proteinExistence type="predicted"/>
<sequence>MATQEANSAPAQNFLRQFRDKKTRKFREISASSFMDVWNHYDSDGDVHSYSQSVGQFYRIAGFFYVTCGPWEAISCLVLRDVASLSQSKLDEQRFCVEIYHVRIRYFLKFATCMNSKVPRMLIFPHAMTNS</sequence>
<organism evidence="1 2">
    <name type="scientific">Elysia crispata</name>
    <name type="common">lettuce slug</name>
    <dbReference type="NCBI Taxonomy" id="231223"/>
    <lineage>
        <taxon>Eukaryota</taxon>
        <taxon>Metazoa</taxon>
        <taxon>Spiralia</taxon>
        <taxon>Lophotrochozoa</taxon>
        <taxon>Mollusca</taxon>
        <taxon>Gastropoda</taxon>
        <taxon>Heterobranchia</taxon>
        <taxon>Euthyneura</taxon>
        <taxon>Panpulmonata</taxon>
        <taxon>Sacoglossa</taxon>
        <taxon>Placobranchoidea</taxon>
        <taxon>Plakobranchidae</taxon>
        <taxon>Elysia</taxon>
    </lineage>
</organism>
<evidence type="ECO:0000313" key="1">
    <source>
        <dbReference type="EMBL" id="KAK3732072.1"/>
    </source>
</evidence>
<evidence type="ECO:0000313" key="2">
    <source>
        <dbReference type="Proteomes" id="UP001283361"/>
    </source>
</evidence>
<dbReference type="AlphaFoldDB" id="A0AAE1CS77"/>
<dbReference type="EMBL" id="JAWDGP010006980">
    <property type="protein sequence ID" value="KAK3732072.1"/>
    <property type="molecule type" value="Genomic_DNA"/>
</dbReference>
<reference evidence="1" key="1">
    <citation type="journal article" date="2023" name="G3 (Bethesda)">
        <title>A reference genome for the long-term kleptoplast-retaining sea slug Elysia crispata morphotype clarki.</title>
        <authorList>
            <person name="Eastman K.E."/>
            <person name="Pendleton A.L."/>
            <person name="Shaikh M.A."/>
            <person name="Suttiyut T."/>
            <person name="Ogas R."/>
            <person name="Tomko P."/>
            <person name="Gavelis G."/>
            <person name="Widhalm J.R."/>
            <person name="Wisecaver J.H."/>
        </authorList>
    </citation>
    <scope>NUCLEOTIDE SEQUENCE</scope>
    <source>
        <strain evidence="1">ECLA1</strain>
    </source>
</reference>
<dbReference type="Proteomes" id="UP001283361">
    <property type="component" value="Unassembled WGS sequence"/>
</dbReference>
<accession>A0AAE1CS77</accession>
<comment type="caution">
    <text evidence="1">The sequence shown here is derived from an EMBL/GenBank/DDBJ whole genome shotgun (WGS) entry which is preliminary data.</text>
</comment>
<protein>
    <submittedName>
        <fullName evidence="1">Uncharacterized protein</fullName>
    </submittedName>
</protein>